<sequence length="108" mass="12376">MLTKLLKYLQQNNVSKNNTFSSINHQPEPKYIFPSKRPTLQSYQADSKKKSSQSALDFFNKLLTSLHNVQSPVRQKRKASFQTTKGSKAYKGAEKTEPFRILPTAAWL</sequence>
<proteinExistence type="predicted"/>
<comment type="caution">
    <text evidence="1">The sequence shown here is derived from an EMBL/GenBank/DDBJ whole genome shotgun (WGS) entry which is preliminary data.</text>
</comment>
<organism evidence="1 2">
    <name type="scientific">Plakobranchus ocellatus</name>
    <dbReference type="NCBI Taxonomy" id="259542"/>
    <lineage>
        <taxon>Eukaryota</taxon>
        <taxon>Metazoa</taxon>
        <taxon>Spiralia</taxon>
        <taxon>Lophotrochozoa</taxon>
        <taxon>Mollusca</taxon>
        <taxon>Gastropoda</taxon>
        <taxon>Heterobranchia</taxon>
        <taxon>Euthyneura</taxon>
        <taxon>Panpulmonata</taxon>
        <taxon>Sacoglossa</taxon>
        <taxon>Placobranchoidea</taxon>
        <taxon>Plakobranchidae</taxon>
        <taxon>Plakobranchus</taxon>
    </lineage>
</organism>
<evidence type="ECO:0000313" key="2">
    <source>
        <dbReference type="Proteomes" id="UP000735302"/>
    </source>
</evidence>
<dbReference type="AlphaFoldDB" id="A0AAV4D4F6"/>
<reference evidence="1 2" key="1">
    <citation type="journal article" date="2021" name="Elife">
        <title>Chloroplast acquisition without the gene transfer in kleptoplastic sea slugs, Plakobranchus ocellatus.</title>
        <authorList>
            <person name="Maeda T."/>
            <person name="Takahashi S."/>
            <person name="Yoshida T."/>
            <person name="Shimamura S."/>
            <person name="Takaki Y."/>
            <person name="Nagai Y."/>
            <person name="Toyoda A."/>
            <person name="Suzuki Y."/>
            <person name="Arimoto A."/>
            <person name="Ishii H."/>
            <person name="Satoh N."/>
            <person name="Nishiyama T."/>
            <person name="Hasebe M."/>
            <person name="Maruyama T."/>
            <person name="Minagawa J."/>
            <person name="Obokata J."/>
            <person name="Shigenobu S."/>
        </authorList>
    </citation>
    <scope>NUCLEOTIDE SEQUENCE [LARGE SCALE GENOMIC DNA]</scope>
</reference>
<name>A0AAV4D4F6_9GAST</name>
<accession>A0AAV4D4F6</accession>
<gene>
    <name evidence="1" type="ORF">PoB_006548000</name>
</gene>
<dbReference type="EMBL" id="BLXT01007365">
    <property type="protein sequence ID" value="GFO38975.1"/>
    <property type="molecule type" value="Genomic_DNA"/>
</dbReference>
<protein>
    <submittedName>
        <fullName evidence="1">Uncharacterized protein</fullName>
    </submittedName>
</protein>
<keyword evidence="2" id="KW-1185">Reference proteome</keyword>
<evidence type="ECO:0000313" key="1">
    <source>
        <dbReference type="EMBL" id="GFO38975.1"/>
    </source>
</evidence>
<dbReference type="Proteomes" id="UP000735302">
    <property type="component" value="Unassembled WGS sequence"/>
</dbReference>